<keyword evidence="2" id="KW-1185">Reference proteome</keyword>
<reference evidence="1 2" key="1">
    <citation type="journal article" date="2004" name="Emerg. Infect. Dis.">
        <title>Amoebae-resisting bacteria isolated from human nasal swabs by amoebal coculture.</title>
        <authorList>
            <person name="Greub G."/>
            <person name="La Scola B."/>
            <person name="Raoult D."/>
        </authorList>
    </citation>
    <scope>NUCLEOTIDE SEQUENCE [LARGE SCALE GENOMIC DNA]</scope>
    <source>
        <strain evidence="1 2">CCUG 51329</strain>
    </source>
</reference>
<name>A0A3D9B3Y9_9FLAO</name>
<gene>
    <name evidence="1" type="ORF">DRF68_12760</name>
</gene>
<evidence type="ECO:0000313" key="1">
    <source>
        <dbReference type="EMBL" id="REC47902.1"/>
    </source>
</evidence>
<dbReference type="EMBL" id="QNVU01000024">
    <property type="protein sequence ID" value="REC47902.1"/>
    <property type="molecule type" value="Genomic_DNA"/>
</dbReference>
<accession>A0A3D9B3Y9</accession>
<organism evidence="1 2">
    <name type="scientific">Candidatus Chryseobacterium massiliense</name>
    <dbReference type="NCBI Taxonomy" id="204089"/>
    <lineage>
        <taxon>Bacteria</taxon>
        <taxon>Pseudomonadati</taxon>
        <taxon>Bacteroidota</taxon>
        <taxon>Flavobacteriia</taxon>
        <taxon>Flavobacteriales</taxon>
        <taxon>Weeksellaceae</taxon>
        <taxon>Chryseobacterium group</taxon>
        <taxon>Chryseobacterium</taxon>
    </lineage>
</organism>
<proteinExistence type="predicted"/>
<protein>
    <submittedName>
        <fullName evidence="1">Uncharacterized protein</fullName>
    </submittedName>
</protein>
<dbReference type="Proteomes" id="UP000256924">
    <property type="component" value="Unassembled WGS sequence"/>
</dbReference>
<sequence>MDLRKLYISENYNCQNNKNLSEYLFIFRTIIVRDYASHYELKKIGLNLFRNKVLFNLKFDKILNKIRFIFSYDIDY</sequence>
<evidence type="ECO:0000313" key="2">
    <source>
        <dbReference type="Proteomes" id="UP000256924"/>
    </source>
</evidence>
<dbReference type="AlphaFoldDB" id="A0A3D9B3Y9"/>
<comment type="caution">
    <text evidence="1">The sequence shown here is derived from an EMBL/GenBank/DDBJ whole genome shotgun (WGS) entry which is preliminary data.</text>
</comment>